<dbReference type="InterPro" id="IPR004241">
    <property type="entry name" value="Atg8-like"/>
</dbReference>
<comment type="subcellular location">
    <subcellularLocation>
        <location evidence="2">Cytoplasm</location>
        <location evidence="2">Cytoskeleton</location>
    </subcellularLocation>
    <subcellularLocation>
        <location evidence="3">Membrane</location>
    </subcellularLocation>
</comment>
<evidence type="ECO:0000313" key="14">
    <source>
        <dbReference type="Proteomes" id="UP000447434"/>
    </source>
</evidence>
<dbReference type="SUPFAM" id="SSF54236">
    <property type="entry name" value="Ubiquitin-like"/>
    <property type="match status" value="1"/>
</dbReference>
<dbReference type="GO" id="GO:0005874">
    <property type="term" value="C:microtubule"/>
    <property type="evidence" value="ECO:0007669"/>
    <property type="project" value="UniProtKB-KW"/>
</dbReference>
<dbReference type="GO" id="GO:0006914">
    <property type="term" value="P:autophagy"/>
    <property type="evidence" value="ECO:0007669"/>
    <property type="project" value="UniProtKB-KW"/>
</dbReference>
<evidence type="ECO:0000256" key="2">
    <source>
        <dbReference type="ARBA" id="ARBA00004245"/>
    </source>
</evidence>
<evidence type="ECO:0000256" key="4">
    <source>
        <dbReference type="ARBA" id="ARBA00007293"/>
    </source>
</evidence>
<evidence type="ECO:0000256" key="12">
    <source>
        <dbReference type="RuleBase" id="RU004384"/>
    </source>
</evidence>
<dbReference type="GO" id="GO:0015031">
    <property type="term" value="P:protein transport"/>
    <property type="evidence" value="ECO:0007669"/>
    <property type="project" value="UniProtKB-KW"/>
</dbReference>
<dbReference type="OrthoDB" id="6738456at2759"/>
<gene>
    <name evidence="13" type="ORF">Lalb_Chr24g0393211</name>
</gene>
<evidence type="ECO:0000256" key="3">
    <source>
        <dbReference type="ARBA" id="ARBA00004370"/>
    </source>
</evidence>
<comment type="function">
    <text evidence="1">Ubiquitin-like modifier involved in autophagosomes formation. May mediate the delivery of the autophagosomes to the vacuole via the microtubule cytoskeleton.</text>
</comment>
<comment type="similarity">
    <text evidence="4 12">Belongs to the ATG8 family.</text>
</comment>
<protein>
    <recommendedName>
        <fullName evidence="12">Autophagy-related protein</fullName>
    </recommendedName>
</protein>
<dbReference type="Proteomes" id="UP000447434">
    <property type="component" value="Chromosome 24"/>
</dbReference>
<evidence type="ECO:0000256" key="9">
    <source>
        <dbReference type="ARBA" id="ARBA00023212"/>
    </source>
</evidence>
<proteinExistence type="inferred from homology"/>
<feature type="lipid moiety-binding region" description="Phosphatidylserine amidated glycine; alternate" evidence="11">
    <location>
        <position position="78"/>
    </location>
</feature>
<evidence type="ECO:0000256" key="6">
    <source>
        <dbReference type="ARBA" id="ARBA00022786"/>
    </source>
</evidence>
<keyword evidence="9" id="KW-0206">Cytoskeleton</keyword>
<keyword evidence="9" id="KW-0963">Cytoplasm</keyword>
<evidence type="ECO:0000256" key="8">
    <source>
        <dbReference type="ARBA" id="ARBA00023136"/>
    </source>
</evidence>
<keyword evidence="7" id="KW-0653">Protein transport</keyword>
<sequence>MFLKLIRKSKYLVPADLTVGQFVYVVRKRIKLSPEKAIFIFVNNILPPTAAKMSAMYEENKDEDGFLYMTYSGENTFGIMN</sequence>
<reference evidence="14" key="1">
    <citation type="journal article" date="2020" name="Nat. Commun.">
        <title>Genome sequence of the cluster root forming white lupin.</title>
        <authorList>
            <person name="Hufnagel B."/>
            <person name="Marques A."/>
            <person name="Soriano A."/>
            <person name="Marques L."/>
            <person name="Divol F."/>
            <person name="Doumas P."/>
            <person name="Sallet E."/>
            <person name="Mancinotti D."/>
            <person name="Carrere S."/>
            <person name="Marande W."/>
            <person name="Arribat S."/>
            <person name="Keller J."/>
            <person name="Huneau C."/>
            <person name="Blein T."/>
            <person name="Aime D."/>
            <person name="Laguerre M."/>
            <person name="Taylor J."/>
            <person name="Schubert V."/>
            <person name="Nelson M."/>
            <person name="Geu-Flores F."/>
            <person name="Crespi M."/>
            <person name="Gallardo-Guerrero K."/>
            <person name="Delaux P.-M."/>
            <person name="Salse J."/>
            <person name="Berges H."/>
            <person name="Guyot R."/>
            <person name="Gouzy J."/>
            <person name="Peret B."/>
        </authorList>
    </citation>
    <scope>NUCLEOTIDE SEQUENCE [LARGE SCALE GENOMIC DNA]</scope>
    <source>
        <strain evidence="14">cv. Amiga</strain>
    </source>
</reference>
<evidence type="ECO:0000313" key="13">
    <source>
        <dbReference type="EMBL" id="KAE9585618.1"/>
    </source>
</evidence>
<dbReference type="Gene3D" id="3.10.20.90">
    <property type="entry name" value="Phosphatidylinositol 3-kinase Catalytic Subunit, Chain A, domain 1"/>
    <property type="match status" value="1"/>
</dbReference>
<keyword evidence="6" id="KW-0833">Ubl conjugation pathway</keyword>
<dbReference type="InterPro" id="IPR029071">
    <property type="entry name" value="Ubiquitin-like_domsf"/>
</dbReference>
<keyword evidence="5" id="KW-0493">Microtubule</keyword>
<evidence type="ECO:0000256" key="11">
    <source>
        <dbReference type="PIRSR" id="PIRSR604241-50"/>
    </source>
</evidence>
<dbReference type="GO" id="GO:0016020">
    <property type="term" value="C:membrane"/>
    <property type="evidence" value="ECO:0007669"/>
    <property type="project" value="UniProtKB-SubCell"/>
</dbReference>
<name>A0A6A4NG07_LUPAL</name>
<keyword evidence="14" id="KW-1185">Reference proteome</keyword>
<dbReference type="EMBL" id="WOCE01000024">
    <property type="protein sequence ID" value="KAE9585618.1"/>
    <property type="molecule type" value="Genomic_DNA"/>
</dbReference>
<evidence type="ECO:0000256" key="1">
    <source>
        <dbReference type="ARBA" id="ARBA00003307"/>
    </source>
</evidence>
<evidence type="ECO:0000256" key="5">
    <source>
        <dbReference type="ARBA" id="ARBA00022701"/>
    </source>
</evidence>
<comment type="caution">
    <text evidence="13">The sequence shown here is derived from an EMBL/GenBank/DDBJ whole genome shotgun (WGS) entry which is preliminary data.</text>
</comment>
<evidence type="ECO:0000256" key="10">
    <source>
        <dbReference type="ARBA" id="ARBA00023288"/>
    </source>
</evidence>
<dbReference type="PANTHER" id="PTHR10969">
    <property type="entry name" value="MICROTUBULE-ASSOCIATED PROTEINS 1A/1B LIGHT CHAIN 3-RELATED"/>
    <property type="match status" value="1"/>
</dbReference>
<keyword evidence="8" id="KW-0472">Membrane</keyword>
<accession>A0A6A4NG07</accession>
<dbReference type="Pfam" id="PF02991">
    <property type="entry name" value="ATG8"/>
    <property type="match status" value="1"/>
</dbReference>
<keyword evidence="12" id="KW-0072">Autophagy</keyword>
<keyword evidence="7" id="KW-0813">Transport</keyword>
<evidence type="ECO:0000256" key="7">
    <source>
        <dbReference type="ARBA" id="ARBA00022927"/>
    </source>
</evidence>
<organism evidence="13 14">
    <name type="scientific">Lupinus albus</name>
    <name type="common">White lupine</name>
    <name type="synonym">Lupinus termis</name>
    <dbReference type="NCBI Taxonomy" id="3870"/>
    <lineage>
        <taxon>Eukaryota</taxon>
        <taxon>Viridiplantae</taxon>
        <taxon>Streptophyta</taxon>
        <taxon>Embryophyta</taxon>
        <taxon>Tracheophyta</taxon>
        <taxon>Spermatophyta</taxon>
        <taxon>Magnoliopsida</taxon>
        <taxon>eudicotyledons</taxon>
        <taxon>Gunneridae</taxon>
        <taxon>Pentapetalae</taxon>
        <taxon>rosids</taxon>
        <taxon>fabids</taxon>
        <taxon>Fabales</taxon>
        <taxon>Fabaceae</taxon>
        <taxon>Papilionoideae</taxon>
        <taxon>50 kb inversion clade</taxon>
        <taxon>genistoids sensu lato</taxon>
        <taxon>core genistoids</taxon>
        <taxon>Genisteae</taxon>
        <taxon>Lupinus</taxon>
    </lineage>
</organism>
<dbReference type="AlphaFoldDB" id="A0A6A4NG07"/>
<dbReference type="GO" id="GO:0005776">
    <property type="term" value="C:autophagosome"/>
    <property type="evidence" value="ECO:0007669"/>
    <property type="project" value="UniProtKB-ARBA"/>
</dbReference>
<keyword evidence="10 11" id="KW-0449">Lipoprotein</keyword>